<sequence length="169" mass="17584">MSTSGEDGESTSMSTSEGEDSESTSNEEDSEDDSTATSESEDSDSGQDSDSTATSESEGSSGDSDGSSGDIELDEQDIVDGVTLDESEWYNEDSGISTGVRGQLTAEQDFDFLFINAQIYDSEGTRIGEGSDSSEGVSSGESLTFDCIMAPSDPSAVASYNIQISPDAM</sequence>
<gene>
    <name evidence="2" type="ORF">C447_09522</name>
</gene>
<feature type="region of interest" description="Disordered" evidence="1">
    <location>
        <begin position="1"/>
        <end position="78"/>
    </location>
</feature>
<feature type="compositionally biased region" description="Acidic residues" evidence="1">
    <location>
        <begin position="17"/>
        <end position="47"/>
    </location>
</feature>
<protein>
    <submittedName>
        <fullName evidence="2">Uncharacterized protein</fullName>
    </submittedName>
</protein>
<keyword evidence="3" id="KW-1185">Reference proteome</keyword>
<reference evidence="2 3" key="1">
    <citation type="journal article" date="2014" name="PLoS Genet.">
        <title>Phylogenetically driven sequencing of extremely halophilic archaea reveals strategies for static and dynamic osmo-response.</title>
        <authorList>
            <person name="Becker E.A."/>
            <person name="Seitzer P.M."/>
            <person name="Tritt A."/>
            <person name="Larsen D."/>
            <person name="Krusor M."/>
            <person name="Yao A.I."/>
            <person name="Wu D."/>
            <person name="Madern D."/>
            <person name="Eisen J.A."/>
            <person name="Darling A.E."/>
            <person name="Facciotti M.T."/>
        </authorList>
    </citation>
    <scope>NUCLEOTIDE SEQUENCE [LARGE SCALE GENOMIC DNA]</scope>
    <source>
        <strain evidence="2 3">100A6</strain>
    </source>
</reference>
<dbReference type="AlphaFoldDB" id="M0M1V7"/>
<dbReference type="Proteomes" id="UP000011566">
    <property type="component" value="Unassembled WGS sequence"/>
</dbReference>
<feature type="compositionally biased region" description="Low complexity" evidence="1">
    <location>
        <begin position="1"/>
        <end position="16"/>
    </location>
</feature>
<evidence type="ECO:0000313" key="2">
    <source>
        <dbReference type="EMBL" id="EMA38385.1"/>
    </source>
</evidence>
<evidence type="ECO:0000256" key="1">
    <source>
        <dbReference type="SAM" id="MobiDB-lite"/>
    </source>
</evidence>
<feature type="compositionally biased region" description="Low complexity" evidence="1">
    <location>
        <begin position="48"/>
        <end position="70"/>
    </location>
</feature>
<comment type="caution">
    <text evidence="2">The sequence shown here is derived from an EMBL/GenBank/DDBJ whole genome shotgun (WGS) entry which is preliminary data.</text>
</comment>
<evidence type="ECO:0000313" key="3">
    <source>
        <dbReference type="Proteomes" id="UP000011566"/>
    </source>
</evidence>
<dbReference type="NCBIfam" id="NF038353">
    <property type="entry name" value="FxLYD_dom"/>
    <property type="match status" value="1"/>
</dbReference>
<dbReference type="EMBL" id="AOMB01000030">
    <property type="protein sequence ID" value="EMA38385.1"/>
    <property type="molecule type" value="Genomic_DNA"/>
</dbReference>
<proteinExistence type="predicted"/>
<dbReference type="PATRIC" id="fig|1132509.6.peg.2148"/>
<dbReference type="InterPro" id="IPR047676">
    <property type="entry name" value="FxLYD_dom"/>
</dbReference>
<name>M0M1V7_9EURY</name>
<accession>M0M1V7</accession>
<organism evidence="2 3">
    <name type="scientific">Halococcus hamelinensis 100A6</name>
    <dbReference type="NCBI Taxonomy" id="1132509"/>
    <lineage>
        <taxon>Archaea</taxon>
        <taxon>Methanobacteriati</taxon>
        <taxon>Methanobacteriota</taxon>
        <taxon>Stenosarchaea group</taxon>
        <taxon>Halobacteria</taxon>
        <taxon>Halobacteriales</taxon>
        <taxon>Halococcaceae</taxon>
        <taxon>Halococcus</taxon>
    </lineage>
</organism>